<evidence type="ECO:0008006" key="3">
    <source>
        <dbReference type="Google" id="ProtNLM"/>
    </source>
</evidence>
<evidence type="ECO:0000313" key="2">
    <source>
        <dbReference type="Proteomes" id="UP000293638"/>
    </source>
</evidence>
<name>A0A4Q7NPH6_9ACTN</name>
<organism evidence="1 2">
    <name type="scientific">Motilibacter rhizosphaerae</name>
    <dbReference type="NCBI Taxonomy" id="598652"/>
    <lineage>
        <taxon>Bacteria</taxon>
        <taxon>Bacillati</taxon>
        <taxon>Actinomycetota</taxon>
        <taxon>Actinomycetes</taxon>
        <taxon>Motilibacterales</taxon>
        <taxon>Motilibacteraceae</taxon>
        <taxon>Motilibacter</taxon>
    </lineage>
</organism>
<dbReference type="RefSeq" id="WP_130493082.1">
    <property type="nucleotide sequence ID" value="NZ_SGXD01000003.1"/>
</dbReference>
<reference evidence="1 2" key="1">
    <citation type="submission" date="2019-02" db="EMBL/GenBank/DDBJ databases">
        <title>Genomic Encyclopedia of Type Strains, Phase IV (KMG-IV): sequencing the most valuable type-strain genomes for metagenomic binning, comparative biology and taxonomic classification.</title>
        <authorList>
            <person name="Goeker M."/>
        </authorList>
    </citation>
    <scope>NUCLEOTIDE SEQUENCE [LARGE SCALE GENOMIC DNA]</scope>
    <source>
        <strain evidence="1 2">DSM 45622</strain>
    </source>
</reference>
<sequence>MEQDESRISQLLPSQARRPVLVTMGPDGDLSVERQRVAEAVRTSRAGDVIVLDTAAVQGPSVSLAFFLHSAIEAALLRGARLEVLPEGGQVRERLETEGIGAGRPA</sequence>
<accession>A0A4Q7NPH6</accession>
<proteinExistence type="predicted"/>
<dbReference type="EMBL" id="SGXD01000003">
    <property type="protein sequence ID" value="RZS86866.1"/>
    <property type="molecule type" value="Genomic_DNA"/>
</dbReference>
<dbReference type="AlphaFoldDB" id="A0A4Q7NPH6"/>
<dbReference type="Proteomes" id="UP000293638">
    <property type="component" value="Unassembled WGS sequence"/>
</dbReference>
<gene>
    <name evidence="1" type="ORF">EV189_2282</name>
</gene>
<protein>
    <recommendedName>
        <fullName evidence="3">STAS domain-containing protein</fullName>
    </recommendedName>
</protein>
<evidence type="ECO:0000313" key="1">
    <source>
        <dbReference type="EMBL" id="RZS86866.1"/>
    </source>
</evidence>
<keyword evidence="2" id="KW-1185">Reference proteome</keyword>
<comment type="caution">
    <text evidence="1">The sequence shown here is derived from an EMBL/GenBank/DDBJ whole genome shotgun (WGS) entry which is preliminary data.</text>
</comment>